<keyword evidence="3" id="KW-1185">Reference proteome</keyword>
<evidence type="ECO:0000313" key="3">
    <source>
        <dbReference type="Proteomes" id="UP000662111"/>
    </source>
</evidence>
<evidence type="ECO:0000313" key="2">
    <source>
        <dbReference type="EMBL" id="GGK77488.1"/>
    </source>
</evidence>
<dbReference type="Pfam" id="PF03625">
    <property type="entry name" value="DUF302"/>
    <property type="match status" value="1"/>
</dbReference>
<comment type="caution">
    <text evidence="2">The sequence shown here is derived from an EMBL/GenBank/DDBJ whole genome shotgun (WGS) entry which is preliminary data.</text>
</comment>
<dbReference type="GO" id="GO:0005524">
    <property type="term" value="F:ATP binding"/>
    <property type="evidence" value="ECO:0007669"/>
    <property type="project" value="UniProtKB-KW"/>
</dbReference>
<dbReference type="PANTHER" id="PTHR38342">
    <property type="entry name" value="SLR5037 PROTEIN"/>
    <property type="match status" value="1"/>
</dbReference>
<organism evidence="2 3">
    <name type="scientific">Ornithinimicrobium pekingense</name>
    <dbReference type="NCBI Taxonomy" id="384677"/>
    <lineage>
        <taxon>Bacteria</taxon>
        <taxon>Bacillati</taxon>
        <taxon>Actinomycetota</taxon>
        <taxon>Actinomycetes</taxon>
        <taxon>Micrococcales</taxon>
        <taxon>Ornithinimicrobiaceae</taxon>
        <taxon>Ornithinimicrobium</taxon>
    </lineage>
</organism>
<keyword evidence="2" id="KW-0547">Nucleotide-binding</keyword>
<dbReference type="CDD" id="cd14797">
    <property type="entry name" value="DUF302"/>
    <property type="match status" value="1"/>
</dbReference>
<dbReference type="RefSeq" id="WP_022922023.1">
    <property type="nucleotide sequence ID" value="NZ_BMLB01000006.1"/>
</dbReference>
<dbReference type="InterPro" id="IPR016796">
    <property type="entry name" value="UCP021774"/>
</dbReference>
<name>A0ABQ2FDP0_9MICO</name>
<protein>
    <submittedName>
        <fullName evidence="2">ABC transporter ATP-binding protein</fullName>
    </submittedName>
</protein>
<dbReference type="Proteomes" id="UP000662111">
    <property type="component" value="Unassembled WGS sequence"/>
</dbReference>
<dbReference type="InterPro" id="IPR035923">
    <property type="entry name" value="TT1751-like_sf"/>
</dbReference>
<dbReference type="Gene3D" id="3.30.310.70">
    <property type="entry name" value="TT1751-like domain"/>
    <property type="match status" value="1"/>
</dbReference>
<sequence length="130" mass="13330">MAYALSTTVDRPFAEVLDATRNALSDQGFGVLTEIDLAGTLKTKIDADIPAQVILGACRPVLAHAAVQAEPSVGLLLPCNVVVRALDDGSTAVEAMDPEVMVTLTGNQDLSAVATDARARLDAALGALSA</sequence>
<feature type="domain" description="DUF302" evidence="1">
    <location>
        <begin position="35"/>
        <end position="98"/>
    </location>
</feature>
<accession>A0ABQ2FDP0</accession>
<dbReference type="PANTHER" id="PTHR38342:SF1">
    <property type="entry name" value="SLR5037 PROTEIN"/>
    <property type="match status" value="1"/>
</dbReference>
<dbReference type="EMBL" id="BMLB01000006">
    <property type="protein sequence ID" value="GGK77488.1"/>
    <property type="molecule type" value="Genomic_DNA"/>
</dbReference>
<gene>
    <name evidence="2" type="ORF">GCM10011509_27530</name>
</gene>
<dbReference type="SUPFAM" id="SSF103247">
    <property type="entry name" value="TT1751-like"/>
    <property type="match status" value="1"/>
</dbReference>
<keyword evidence="2" id="KW-0067">ATP-binding</keyword>
<evidence type="ECO:0000259" key="1">
    <source>
        <dbReference type="Pfam" id="PF03625"/>
    </source>
</evidence>
<dbReference type="PIRSF" id="PIRSF021774">
    <property type="entry name" value="UCP021774"/>
    <property type="match status" value="1"/>
</dbReference>
<reference evidence="3" key="1">
    <citation type="journal article" date="2019" name="Int. J. Syst. Evol. Microbiol.">
        <title>The Global Catalogue of Microorganisms (GCM) 10K type strain sequencing project: providing services to taxonomists for standard genome sequencing and annotation.</title>
        <authorList>
            <consortium name="The Broad Institute Genomics Platform"/>
            <consortium name="The Broad Institute Genome Sequencing Center for Infectious Disease"/>
            <person name="Wu L."/>
            <person name="Ma J."/>
        </authorList>
    </citation>
    <scope>NUCLEOTIDE SEQUENCE [LARGE SCALE GENOMIC DNA]</scope>
    <source>
        <strain evidence="3">CGMCC 1.5362</strain>
    </source>
</reference>
<proteinExistence type="predicted"/>
<dbReference type="InterPro" id="IPR005180">
    <property type="entry name" value="DUF302"/>
</dbReference>